<evidence type="ECO:0000313" key="1">
    <source>
        <dbReference type="EMBL" id="GGC79534.1"/>
    </source>
</evidence>
<evidence type="ECO:0000313" key="2">
    <source>
        <dbReference type="Proteomes" id="UP000597761"/>
    </source>
</evidence>
<dbReference type="Gene3D" id="3.30.530.20">
    <property type="match status" value="1"/>
</dbReference>
<comment type="caution">
    <text evidence="1">The sequence shown here is derived from an EMBL/GenBank/DDBJ whole genome shotgun (WGS) entry which is preliminary data.</text>
</comment>
<accession>A0ABQ1NNH7</accession>
<dbReference type="Pfam" id="PF10604">
    <property type="entry name" value="Polyketide_cyc2"/>
    <property type="match status" value="1"/>
</dbReference>
<dbReference type="RefSeq" id="WP_188665186.1">
    <property type="nucleotide sequence ID" value="NZ_BMJI01000001.1"/>
</dbReference>
<dbReference type="InterPro" id="IPR019587">
    <property type="entry name" value="Polyketide_cyclase/dehydratase"/>
</dbReference>
<proteinExistence type="predicted"/>
<sequence length="152" mass="17501">MSEIATVQAGPRAVSRRAVIEAPVHELFALVANPHRHAELDGSGTVKPEVIGPRELRAGDRFTVRMRMHGVPYRITSTVTRLYPGRVIEWRHPAGHRWRFAFEDLGENRTAVTETWDYSGQRLGRIYEWLRFPALNARGIRSTLEQLQRRYA</sequence>
<dbReference type="EMBL" id="BMJI01000001">
    <property type="protein sequence ID" value="GGC79534.1"/>
    <property type="molecule type" value="Genomic_DNA"/>
</dbReference>
<keyword evidence="2" id="KW-1185">Reference proteome</keyword>
<protein>
    <recommendedName>
        <fullName evidence="3">Dimethyladenosine transferase</fullName>
    </recommendedName>
</protein>
<evidence type="ECO:0008006" key="3">
    <source>
        <dbReference type="Google" id="ProtNLM"/>
    </source>
</evidence>
<reference evidence="2" key="1">
    <citation type="journal article" date="2019" name="Int. J. Syst. Evol. Microbiol.">
        <title>The Global Catalogue of Microorganisms (GCM) 10K type strain sequencing project: providing services to taxonomists for standard genome sequencing and annotation.</title>
        <authorList>
            <consortium name="The Broad Institute Genomics Platform"/>
            <consortium name="The Broad Institute Genome Sequencing Center for Infectious Disease"/>
            <person name="Wu L."/>
            <person name="Ma J."/>
        </authorList>
    </citation>
    <scope>NUCLEOTIDE SEQUENCE [LARGE SCALE GENOMIC DNA]</scope>
    <source>
        <strain evidence="2">CGMCC 1.15480</strain>
    </source>
</reference>
<organism evidence="1 2">
    <name type="scientific">Tersicoccus solisilvae</name>
    <dbReference type="NCBI Taxonomy" id="1882339"/>
    <lineage>
        <taxon>Bacteria</taxon>
        <taxon>Bacillati</taxon>
        <taxon>Actinomycetota</taxon>
        <taxon>Actinomycetes</taxon>
        <taxon>Micrococcales</taxon>
        <taxon>Micrococcaceae</taxon>
        <taxon>Tersicoccus</taxon>
    </lineage>
</organism>
<dbReference type="Proteomes" id="UP000597761">
    <property type="component" value="Unassembled WGS sequence"/>
</dbReference>
<name>A0ABQ1NNH7_9MICC</name>
<gene>
    <name evidence="1" type="ORF">GCM10011512_02700</name>
</gene>
<dbReference type="InterPro" id="IPR023393">
    <property type="entry name" value="START-like_dom_sf"/>
</dbReference>
<dbReference type="SUPFAM" id="SSF55961">
    <property type="entry name" value="Bet v1-like"/>
    <property type="match status" value="1"/>
</dbReference>